<dbReference type="SUPFAM" id="SSF46785">
    <property type="entry name" value="Winged helix' DNA-binding domain"/>
    <property type="match status" value="1"/>
</dbReference>
<protein>
    <submittedName>
        <fullName evidence="1">ArsR family transcriptional regulator</fullName>
    </submittedName>
</protein>
<keyword evidence="2" id="KW-1185">Reference proteome</keyword>
<proteinExistence type="predicted"/>
<reference evidence="1 2" key="1">
    <citation type="submission" date="2019-03" db="EMBL/GenBank/DDBJ databases">
        <title>Genomic Encyclopedia of Type Strains, Phase III (KMG-III): the genomes of soil and plant-associated and newly described type strains.</title>
        <authorList>
            <person name="Whitman W."/>
        </authorList>
    </citation>
    <scope>NUCLEOTIDE SEQUENCE [LARGE SCALE GENOMIC DNA]</scope>
    <source>
        <strain evidence="1 2">VKMAc-2574</strain>
    </source>
</reference>
<name>A0ABY2FJQ8_9ACTN</name>
<sequence>MVSRVNDAAIVALAALGDESRRRMFEFARRAGRPISRDDAAAEVGISRKLAAFHLERLVEAGLLRSHFEHVARLRKVGRAPKLYEPVGTDLRVSIPPRQPDLLAEILLDGALSDEPVSPLESARRAAFRRGERLGEQERARSRPGRLSAERALTLSEATLSGAGFEPVRPRPGCVRLRSCPFHPLAEAQPEAVCGFNHAFVSGLLSGLEANTVEAVLDPDGGECCVEITAAGTASDRGFEGSGQ</sequence>
<dbReference type="InterPro" id="IPR011991">
    <property type="entry name" value="ArsR-like_HTH"/>
</dbReference>
<gene>
    <name evidence="1" type="ORF">EV137_0623</name>
</gene>
<dbReference type="Proteomes" id="UP000295060">
    <property type="component" value="Unassembled WGS sequence"/>
</dbReference>
<dbReference type="CDD" id="cd00090">
    <property type="entry name" value="HTH_ARSR"/>
    <property type="match status" value="1"/>
</dbReference>
<comment type="caution">
    <text evidence="1">The sequence shown here is derived from an EMBL/GenBank/DDBJ whole genome shotgun (WGS) entry which is preliminary data.</text>
</comment>
<organism evidence="1 2">
    <name type="scientific">Kribbella pratensis</name>
    <dbReference type="NCBI Taxonomy" id="2512112"/>
    <lineage>
        <taxon>Bacteria</taxon>
        <taxon>Bacillati</taxon>
        <taxon>Actinomycetota</taxon>
        <taxon>Actinomycetes</taxon>
        <taxon>Propionibacteriales</taxon>
        <taxon>Kribbellaceae</taxon>
        <taxon>Kribbella</taxon>
    </lineage>
</organism>
<dbReference type="InterPro" id="IPR036388">
    <property type="entry name" value="WH-like_DNA-bd_sf"/>
</dbReference>
<accession>A0ABY2FJQ8</accession>
<dbReference type="InterPro" id="IPR036390">
    <property type="entry name" value="WH_DNA-bd_sf"/>
</dbReference>
<dbReference type="RefSeq" id="WP_202870797.1">
    <property type="nucleotide sequence ID" value="NZ_SODU01000001.1"/>
</dbReference>
<dbReference type="EMBL" id="SODU01000001">
    <property type="protein sequence ID" value="TDW93348.1"/>
    <property type="molecule type" value="Genomic_DNA"/>
</dbReference>
<dbReference type="Gene3D" id="1.10.10.10">
    <property type="entry name" value="Winged helix-like DNA-binding domain superfamily/Winged helix DNA-binding domain"/>
    <property type="match status" value="1"/>
</dbReference>
<evidence type="ECO:0000313" key="2">
    <source>
        <dbReference type="Proteomes" id="UP000295060"/>
    </source>
</evidence>
<evidence type="ECO:0000313" key="1">
    <source>
        <dbReference type="EMBL" id="TDW93348.1"/>
    </source>
</evidence>